<accession>A0AAX6HPF3</accession>
<evidence type="ECO:0000313" key="3">
    <source>
        <dbReference type="Proteomes" id="UP001140949"/>
    </source>
</evidence>
<proteinExistence type="predicted"/>
<dbReference type="PANTHER" id="PTHR46929">
    <property type="entry name" value="EXPRESSED PROTEIN"/>
    <property type="match status" value="1"/>
</dbReference>
<name>A0AAX6HPF3_IRIPA</name>
<reference evidence="2" key="1">
    <citation type="journal article" date="2023" name="GigaByte">
        <title>Genome assembly of the bearded iris, Iris pallida Lam.</title>
        <authorList>
            <person name="Bruccoleri R.E."/>
            <person name="Oakeley E.J."/>
            <person name="Faust A.M.E."/>
            <person name="Altorfer M."/>
            <person name="Dessus-Babus S."/>
            <person name="Burckhardt D."/>
            <person name="Oertli M."/>
            <person name="Naumann U."/>
            <person name="Petersen F."/>
            <person name="Wong J."/>
        </authorList>
    </citation>
    <scope>NUCLEOTIDE SEQUENCE</scope>
    <source>
        <strain evidence="2">GSM-AAB239-AS_SAM_17_03QT</strain>
    </source>
</reference>
<protein>
    <submittedName>
        <fullName evidence="2">Uncharacterized protein</fullName>
    </submittedName>
</protein>
<evidence type="ECO:0000313" key="2">
    <source>
        <dbReference type="EMBL" id="KAJ6842531.1"/>
    </source>
</evidence>
<keyword evidence="3" id="KW-1185">Reference proteome</keyword>
<dbReference type="Proteomes" id="UP001140949">
    <property type="component" value="Unassembled WGS sequence"/>
</dbReference>
<dbReference type="PANTHER" id="PTHR46929:SF3">
    <property type="entry name" value="MYB_SANT-LIKE DOMAIN-CONTAINING PROTEIN"/>
    <property type="match status" value="1"/>
</dbReference>
<sequence>MKAKDFSGAGWDEDQRMVTMDEDTHDDLKKAKSKLAQWVNVPIRNFDLLQIVCGDDHARGDRTKDNNVKWGPREYVEVDTPPGSGSHHNAATSHSTKSTVGSVTSMAETLRTGFKTPIEKMGSKLFALERYEPDVLMDAYNFLCTDNFEANKFIGLPESFQRAWLDNSCKTTSLVAIDCILYHFVSGWNNLKFGL</sequence>
<gene>
    <name evidence="2" type="ORF">M6B38_301610</name>
</gene>
<comment type="caution">
    <text evidence="2">The sequence shown here is derived from an EMBL/GenBank/DDBJ whole genome shotgun (WGS) entry which is preliminary data.</text>
</comment>
<feature type="region of interest" description="Disordered" evidence="1">
    <location>
        <begin position="78"/>
        <end position="103"/>
    </location>
</feature>
<evidence type="ECO:0000256" key="1">
    <source>
        <dbReference type="SAM" id="MobiDB-lite"/>
    </source>
</evidence>
<reference evidence="2" key="2">
    <citation type="submission" date="2023-04" db="EMBL/GenBank/DDBJ databases">
        <authorList>
            <person name="Bruccoleri R.E."/>
            <person name="Oakeley E.J."/>
            <person name="Faust A.-M."/>
            <person name="Dessus-Babus S."/>
            <person name="Altorfer M."/>
            <person name="Burckhardt D."/>
            <person name="Oertli M."/>
            <person name="Naumann U."/>
            <person name="Petersen F."/>
            <person name="Wong J."/>
        </authorList>
    </citation>
    <scope>NUCLEOTIDE SEQUENCE</scope>
    <source>
        <strain evidence="2">GSM-AAB239-AS_SAM_17_03QT</strain>
        <tissue evidence="2">Leaf</tissue>
    </source>
</reference>
<dbReference type="AlphaFoldDB" id="A0AAX6HPF3"/>
<organism evidence="2 3">
    <name type="scientific">Iris pallida</name>
    <name type="common">Sweet iris</name>
    <dbReference type="NCBI Taxonomy" id="29817"/>
    <lineage>
        <taxon>Eukaryota</taxon>
        <taxon>Viridiplantae</taxon>
        <taxon>Streptophyta</taxon>
        <taxon>Embryophyta</taxon>
        <taxon>Tracheophyta</taxon>
        <taxon>Spermatophyta</taxon>
        <taxon>Magnoliopsida</taxon>
        <taxon>Liliopsida</taxon>
        <taxon>Asparagales</taxon>
        <taxon>Iridaceae</taxon>
        <taxon>Iridoideae</taxon>
        <taxon>Irideae</taxon>
        <taxon>Iris</taxon>
    </lineage>
</organism>
<dbReference type="EMBL" id="JANAVB010007596">
    <property type="protein sequence ID" value="KAJ6842531.1"/>
    <property type="molecule type" value="Genomic_DNA"/>
</dbReference>
<feature type="compositionally biased region" description="Polar residues" evidence="1">
    <location>
        <begin position="86"/>
        <end position="103"/>
    </location>
</feature>